<evidence type="ECO:0000313" key="1">
    <source>
        <dbReference type="EMBL" id="KAH3754689.1"/>
    </source>
</evidence>
<keyword evidence="2" id="KW-1185">Reference proteome</keyword>
<organism evidence="1 2">
    <name type="scientific">Dreissena polymorpha</name>
    <name type="common">Zebra mussel</name>
    <name type="synonym">Mytilus polymorpha</name>
    <dbReference type="NCBI Taxonomy" id="45954"/>
    <lineage>
        <taxon>Eukaryota</taxon>
        <taxon>Metazoa</taxon>
        <taxon>Spiralia</taxon>
        <taxon>Lophotrochozoa</taxon>
        <taxon>Mollusca</taxon>
        <taxon>Bivalvia</taxon>
        <taxon>Autobranchia</taxon>
        <taxon>Heteroconchia</taxon>
        <taxon>Euheterodonta</taxon>
        <taxon>Imparidentia</taxon>
        <taxon>Neoheterodontei</taxon>
        <taxon>Myida</taxon>
        <taxon>Dreissenoidea</taxon>
        <taxon>Dreissenidae</taxon>
        <taxon>Dreissena</taxon>
    </lineage>
</organism>
<name>A0A9D4IAY5_DREPO</name>
<dbReference type="Proteomes" id="UP000828390">
    <property type="component" value="Unassembled WGS sequence"/>
</dbReference>
<reference evidence="1" key="1">
    <citation type="journal article" date="2019" name="bioRxiv">
        <title>The Genome of the Zebra Mussel, Dreissena polymorpha: A Resource for Invasive Species Research.</title>
        <authorList>
            <person name="McCartney M.A."/>
            <person name="Auch B."/>
            <person name="Kono T."/>
            <person name="Mallez S."/>
            <person name="Zhang Y."/>
            <person name="Obille A."/>
            <person name="Becker A."/>
            <person name="Abrahante J.E."/>
            <person name="Garbe J."/>
            <person name="Badalamenti J.P."/>
            <person name="Herman A."/>
            <person name="Mangelson H."/>
            <person name="Liachko I."/>
            <person name="Sullivan S."/>
            <person name="Sone E.D."/>
            <person name="Koren S."/>
            <person name="Silverstein K.A.T."/>
            <person name="Beckman K.B."/>
            <person name="Gohl D.M."/>
        </authorList>
    </citation>
    <scope>NUCLEOTIDE SEQUENCE</scope>
    <source>
        <strain evidence="1">Duluth1</strain>
        <tissue evidence="1">Whole animal</tissue>
    </source>
</reference>
<comment type="caution">
    <text evidence="1">The sequence shown here is derived from an EMBL/GenBank/DDBJ whole genome shotgun (WGS) entry which is preliminary data.</text>
</comment>
<accession>A0A9D4IAY5</accession>
<reference evidence="1" key="2">
    <citation type="submission" date="2020-11" db="EMBL/GenBank/DDBJ databases">
        <authorList>
            <person name="McCartney M.A."/>
            <person name="Auch B."/>
            <person name="Kono T."/>
            <person name="Mallez S."/>
            <person name="Becker A."/>
            <person name="Gohl D.M."/>
            <person name="Silverstein K.A.T."/>
            <person name="Koren S."/>
            <person name="Bechman K.B."/>
            <person name="Herman A."/>
            <person name="Abrahante J.E."/>
            <person name="Garbe J."/>
        </authorList>
    </citation>
    <scope>NUCLEOTIDE SEQUENCE</scope>
    <source>
        <strain evidence="1">Duluth1</strain>
        <tissue evidence="1">Whole animal</tissue>
    </source>
</reference>
<evidence type="ECO:0000313" key="2">
    <source>
        <dbReference type="Proteomes" id="UP000828390"/>
    </source>
</evidence>
<protein>
    <submittedName>
        <fullName evidence="1">Uncharacterized protein</fullName>
    </submittedName>
</protein>
<gene>
    <name evidence="1" type="ORF">DPMN_189370</name>
</gene>
<sequence length="72" mass="8462">MKKEIEFLQGAFDSYKSSLHRETDDKWSRKQADLTNELEQKKNQELQELSKLISHGKVGLMRVHKVSFQISL</sequence>
<proteinExistence type="predicted"/>
<dbReference type="EMBL" id="JAIWYP010000010">
    <property type="protein sequence ID" value="KAH3754689.1"/>
    <property type="molecule type" value="Genomic_DNA"/>
</dbReference>
<dbReference type="AlphaFoldDB" id="A0A9D4IAY5"/>